<dbReference type="Proteomes" id="UP001589797">
    <property type="component" value="Unassembled WGS sequence"/>
</dbReference>
<dbReference type="CDD" id="cd06223">
    <property type="entry name" value="PRTases_typeI"/>
    <property type="match status" value="1"/>
</dbReference>
<evidence type="ECO:0000313" key="3">
    <source>
        <dbReference type="Proteomes" id="UP001589797"/>
    </source>
</evidence>
<protein>
    <submittedName>
        <fullName evidence="2">Phosphoribosyltransferase</fullName>
    </submittedName>
</protein>
<dbReference type="GO" id="GO:0016757">
    <property type="term" value="F:glycosyltransferase activity"/>
    <property type="evidence" value="ECO:0007669"/>
    <property type="project" value="UniProtKB-KW"/>
</dbReference>
<dbReference type="SUPFAM" id="SSF53271">
    <property type="entry name" value="PRTase-like"/>
    <property type="match status" value="1"/>
</dbReference>
<name>A0ABV6FRV7_9BACT</name>
<gene>
    <name evidence="2" type="ORF">ACFFIP_05170</name>
</gene>
<keyword evidence="2" id="KW-0328">Glycosyltransferase</keyword>
<keyword evidence="3" id="KW-1185">Reference proteome</keyword>
<dbReference type="Gene3D" id="3.40.50.2020">
    <property type="match status" value="1"/>
</dbReference>
<dbReference type="RefSeq" id="WP_382386505.1">
    <property type="nucleotide sequence ID" value="NZ_JBHLWI010000009.1"/>
</dbReference>
<feature type="domain" description="Phosphoribosyltransferase" evidence="1">
    <location>
        <begin position="18"/>
        <end position="163"/>
    </location>
</feature>
<comment type="caution">
    <text evidence="2">The sequence shown here is derived from an EMBL/GenBank/DDBJ whole genome shotgun (WGS) entry which is preliminary data.</text>
</comment>
<dbReference type="Gene3D" id="3.30.1310.20">
    <property type="entry name" value="PRTase-like"/>
    <property type="match status" value="1"/>
</dbReference>
<keyword evidence="2" id="KW-0808">Transferase</keyword>
<organism evidence="2 3">
    <name type="scientific">Fontibacter flavus</name>
    <dbReference type="NCBI Taxonomy" id="654838"/>
    <lineage>
        <taxon>Bacteria</taxon>
        <taxon>Pseudomonadati</taxon>
        <taxon>Bacteroidota</taxon>
        <taxon>Cytophagia</taxon>
        <taxon>Cytophagales</taxon>
        <taxon>Cyclobacteriaceae</taxon>
        <taxon>Fontibacter</taxon>
    </lineage>
</organism>
<dbReference type="InterPro" id="IPR000836">
    <property type="entry name" value="PRTase_dom"/>
</dbReference>
<dbReference type="InterPro" id="IPR029057">
    <property type="entry name" value="PRTase-like"/>
</dbReference>
<accession>A0ABV6FRV7</accession>
<proteinExistence type="predicted"/>
<dbReference type="Pfam" id="PF00156">
    <property type="entry name" value="Pribosyltran"/>
    <property type="match status" value="1"/>
</dbReference>
<reference evidence="2 3" key="1">
    <citation type="submission" date="2024-09" db="EMBL/GenBank/DDBJ databases">
        <authorList>
            <person name="Sun Q."/>
            <person name="Mori K."/>
        </authorList>
    </citation>
    <scope>NUCLEOTIDE SEQUENCE [LARGE SCALE GENOMIC DNA]</scope>
    <source>
        <strain evidence="2 3">CCM 7650</strain>
    </source>
</reference>
<sequence length="212" mass="23852">MFKDRKDAAIQLGHSLEKFRDQAPLIIGIPRGGVETAYYVAKHLKAEMSLVITRKIGHPQNPEYAIGAIAEDGSIYLSSIGSEEVSKEEIQNIIVEQKTEIKRRIQQFRKGASFPEVKDRLVILVDDGIATGATLFATIMFCKNKHAKKIVVAAPVAGQGMHQKLLKMVDDVIILETPIEYRAVSQVYDNFYNLSDEETISFLEKWEKEKSN</sequence>
<evidence type="ECO:0000259" key="1">
    <source>
        <dbReference type="Pfam" id="PF00156"/>
    </source>
</evidence>
<evidence type="ECO:0000313" key="2">
    <source>
        <dbReference type="EMBL" id="MFC0262065.1"/>
    </source>
</evidence>
<dbReference type="EMBL" id="JBHLWI010000009">
    <property type="protein sequence ID" value="MFC0262065.1"/>
    <property type="molecule type" value="Genomic_DNA"/>
</dbReference>